<dbReference type="InterPro" id="IPR021354">
    <property type="entry name" value="DUF2975"/>
</dbReference>
<dbReference type="Pfam" id="PF11188">
    <property type="entry name" value="DUF2975"/>
    <property type="match status" value="1"/>
</dbReference>
<feature type="transmembrane region" description="Helical" evidence="1">
    <location>
        <begin position="12"/>
        <end position="32"/>
    </location>
</feature>
<name>A0A2U3KDR5_9FIRM</name>
<keyword evidence="1" id="KW-0472">Membrane</keyword>
<evidence type="ECO:0000313" key="2">
    <source>
        <dbReference type="EMBL" id="SPF37815.1"/>
    </source>
</evidence>
<dbReference type="Proteomes" id="UP000238916">
    <property type="component" value="Unassembled WGS sequence"/>
</dbReference>
<accession>A0A2U3KDR5</accession>
<gene>
    <name evidence="2" type="ORF">SBF1_1880001</name>
</gene>
<feature type="transmembrane region" description="Helical" evidence="1">
    <location>
        <begin position="44"/>
        <end position="65"/>
    </location>
</feature>
<protein>
    <submittedName>
        <fullName evidence="2">Putative membrane protein</fullName>
    </submittedName>
</protein>
<keyword evidence="1" id="KW-1133">Transmembrane helix</keyword>
<evidence type="ECO:0000313" key="3">
    <source>
        <dbReference type="Proteomes" id="UP000238916"/>
    </source>
</evidence>
<dbReference type="EMBL" id="OMOF01000099">
    <property type="protein sequence ID" value="SPF37815.1"/>
    <property type="molecule type" value="Genomic_DNA"/>
</dbReference>
<feature type="transmembrane region" description="Helical" evidence="1">
    <location>
        <begin position="116"/>
        <end position="136"/>
    </location>
</feature>
<evidence type="ECO:0000256" key="1">
    <source>
        <dbReference type="SAM" id="Phobius"/>
    </source>
</evidence>
<dbReference type="AlphaFoldDB" id="A0A2U3KDR5"/>
<proteinExistence type="predicted"/>
<dbReference type="OrthoDB" id="1100174at2"/>
<sequence>MQGNFLARFMNLLIFVFIGVMTVVLTALPFLVDEYVKFVGNQVLNIFWLKVFLYFTAIPFIVLLVKAKKLCKNILRAEPFCQSSIAALNVISISAFIDFLFYAIGTITIFKNLLSLTLMVAAFMVGLVSLILSQLVRAALEIKQENDLTI</sequence>
<keyword evidence="1" id="KW-0812">Transmembrane</keyword>
<reference evidence="3" key="1">
    <citation type="submission" date="2018-02" db="EMBL/GenBank/DDBJ databases">
        <authorList>
            <person name="Hausmann B."/>
        </authorList>
    </citation>
    <scope>NUCLEOTIDE SEQUENCE [LARGE SCALE GENOMIC DNA]</scope>
    <source>
        <strain evidence="3">Peat soil MAG SbF1</strain>
    </source>
</reference>
<organism evidence="2 3">
    <name type="scientific">Candidatus Desulfosporosinus infrequens</name>
    <dbReference type="NCBI Taxonomy" id="2043169"/>
    <lineage>
        <taxon>Bacteria</taxon>
        <taxon>Bacillati</taxon>
        <taxon>Bacillota</taxon>
        <taxon>Clostridia</taxon>
        <taxon>Eubacteriales</taxon>
        <taxon>Desulfitobacteriaceae</taxon>
        <taxon>Desulfosporosinus</taxon>
    </lineage>
</organism>
<feature type="transmembrane region" description="Helical" evidence="1">
    <location>
        <begin position="86"/>
        <end position="110"/>
    </location>
</feature>